<dbReference type="EMBL" id="BLBS01000029">
    <property type="protein sequence ID" value="GET88627.1"/>
    <property type="molecule type" value="Genomic_DNA"/>
</dbReference>
<sequence>MDHALLTGSTSSTFDPLAIPRSEAYEVNSARTYYNLTRLGFRPCAAGKGARPESQPCEIHHPVQKLMMGLSRPPQVLATKPLADLAHPQRILVPADATGSPEMLRASSPNGTLRPSATYACSSLCGHDADGTTHMLESSVAEKAKAALHTPSPHAHMQPRADITASPFCMKHAFPDRAYQLRNHHVSQTRTPQRPEGADVSATLWSEAALQRDALAFIGSQDEVTKSTASSSLRVNHTTPVSTELSWGAIDTENSSFCDIFFSDSIFSGANTVMGSSHASGVLHSHVIDPEAVIGFHRDGARRQRQLPKAVRDVELQ</sequence>
<organism evidence="1 2">
    <name type="scientific">Leishmania tarentolae</name>
    <name type="common">Sauroleishmania tarentolae</name>
    <dbReference type="NCBI Taxonomy" id="5689"/>
    <lineage>
        <taxon>Eukaryota</taxon>
        <taxon>Discoba</taxon>
        <taxon>Euglenozoa</taxon>
        <taxon>Kinetoplastea</taxon>
        <taxon>Metakinetoplastina</taxon>
        <taxon>Trypanosomatida</taxon>
        <taxon>Trypanosomatidae</taxon>
        <taxon>Leishmaniinae</taxon>
        <taxon>Leishmania</taxon>
        <taxon>lizard Leishmania</taxon>
    </lineage>
</organism>
<protein>
    <submittedName>
        <fullName evidence="1">Unspecified product</fullName>
    </submittedName>
</protein>
<dbReference type="OrthoDB" id="259639at2759"/>
<comment type="caution">
    <text evidence="1">The sequence shown here is derived from an EMBL/GenBank/DDBJ whole genome shotgun (WGS) entry which is preliminary data.</text>
</comment>
<evidence type="ECO:0000313" key="1">
    <source>
        <dbReference type="EMBL" id="GET88627.1"/>
    </source>
</evidence>
<evidence type="ECO:0000313" key="2">
    <source>
        <dbReference type="Proteomes" id="UP000419144"/>
    </source>
</evidence>
<reference evidence="1" key="1">
    <citation type="submission" date="2019-11" db="EMBL/GenBank/DDBJ databases">
        <title>Leishmania tarentolae CDS.</title>
        <authorList>
            <person name="Goto Y."/>
            <person name="Yamagishi J."/>
        </authorList>
    </citation>
    <scope>NUCLEOTIDE SEQUENCE [LARGE SCALE GENOMIC DNA]</scope>
    <source>
        <strain evidence="1">Parrot Tar II</strain>
    </source>
</reference>
<proteinExistence type="predicted"/>
<dbReference type="AlphaFoldDB" id="A0A640KLR3"/>
<gene>
    <name evidence="1" type="ORF">LtaPh_2215300</name>
</gene>
<name>A0A640KLR3_LEITA</name>
<keyword evidence="2" id="KW-1185">Reference proteome</keyword>
<dbReference type="Proteomes" id="UP000419144">
    <property type="component" value="Unassembled WGS sequence"/>
</dbReference>
<accession>A0A640KLR3</accession>
<dbReference type="VEuPathDB" id="TriTrypDB:LtaPh_2215300"/>